<dbReference type="InterPro" id="IPR010982">
    <property type="entry name" value="Lambda_DNA-bd_dom_sf"/>
</dbReference>
<dbReference type="Gene3D" id="1.10.260.40">
    <property type="entry name" value="lambda repressor-like DNA-binding domains"/>
    <property type="match status" value="1"/>
</dbReference>
<reference evidence="5 6" key="1">
    <citation type="submission" date="2016-08" db="EMBL/GenBank/DDBJ databases">
        <title>Genome sequence of Clavibacter michiganensis spp. strain CASJ009.</title>
        <authorList>
            <person name="Thapa S.P."/>
            <person name="Coaker G."/>
        </authorList>
    </citation>
    <scope>NUCLEOTIDE SEQUENCE [LARGE SCALE GENOMIC DNA]</scope>
    <source>
        <strain evidence="5">CASJ009</strain>
    </source>
</reference>
<evidence type="ECO:0000259" key="4">
    <source>
        <dbReference type="PROSITE" id="PS50932"/>
    </source>
</evidence>
<dbReference type="Proteomes" id="UP000195106">
    <property type="component" value="Unassembled WGS sequence"/>
</dbReference>
<evidence type="ECO:0000313" key="6">
    <source>
        <dbReference type="Proteomes" id="UP000195106"/>
    </source>
</evidence>
<dbReference type="SUPFAM" id="SSF53822">
    <property type="entry name" value="Periplasmic binding protein-like I"/>
    <property type="match status" value="1"/>
</dbReference>
<evidence type="ECO:0000256" key="2">
    <source>
        <dbReference type="ARBA" id="ARBA00023125"/>
    </source>
</evidence>
<dbReference type="GO" id="GO:0003700">
    <property type="term" value="F:DNA-binding transcription factor activity"/>
    <property type="evidence" value="ECO:0007669"/>
    <property type="project" value="TreeGrafter"/>
</dbReference>
<evidence type="ECO:0000256" key="3">
    <source>
        <dbReference type="ARBA" id="ARBA00023163"/>
    </source>
</evidence>
<name>A0A251XQ79_9MICO</name>
<dbReference type="SUPFAM" id="SSF47413">
    <property type="entry name" value="lambda repressor-like DNA-binding domains"/>
    <property type="match status" value="1"/>
</dbReference>
<keyword evidence="2" id="KW-0238">DNA-binding</keyword>
<comment type="caution">
    <text evidence="5">The sequence shown here is derived from an EMBL/GenBank/DDBJ whole genome shotgun (WGS) entry which is preliminary data.</text>
</comment>
<keyword evidence="1" id="KW-0805">Transcription regulation</keyword>
<dbReference type="AlphaFoldDB" id="A0A251XQ79"/>
<dbReference type="Gene3D" id="3.40.50.2300">
    <property type="match status" value="2"/>
</dbReference>
<keyword evidence="3" id="KW-0804">Transcription</keyword>
<dbReference type="Pfam" id="PF13377">
    <property type="entry name" value="Peripla_BP_3"/>
    <property type="match status" value="1"/>
</dbReference>
<dbReference type="CDD" id="cd06267">
    <property type="entry name" value="PBP1_LacI_sugar_binding-like"/>
    <property type="match status" value="1"/>
</dbReference>
<dbReference type="EMBL" id="MDHJ01000001">
    <property type="protein sequence ID" value="OUE07724.1"/>
    <property type="molecule type" value="Genomic_DNA"/>
</dbReference>
<accession>A0A251XQ79</accession>
<dbReference type="PANTHER" id="PTHR30146:SF155">
    <property type="entry name" value="ALANINE RACEMASE"/>
    <property type="match status" value="1"/>
</dbReference>
<dbReference type="GO" id="GO:0000976">
    <property type="term" value="F:transcription cis-regulatory region binding"/>
    <property type="evidence" value="ECO:0007669"/>
    <property type="project" value="TreeGrafter"/>
</dbReference>
<proteinExistence type="predicted"/>
<feature type="domain" description="HTH lacI-type" evidence="4">
    <location>
        <begin position="6"/>
        <end position="60"/>
    </location>
</feature>
<evidence type="ECO:0000313" key="5">
    <source>
        <dbReference type="EMBL" id="OUE07724.1"/>
    </source>
</evidence>
<dbReference type="CDD" id="cd01392">
    <property type="entry name" value="HTH_LacI"/>
    <property type="match status" value="1"/>
</dbReference>
<protein>
    <submittedName>
        <fullName evidence="5">Catabolite control protein A</fullName>
    </submittedName>
</protein>
<dbReference type="InterPro" id="IPR046335">
    <property type="entry name" value="LacI/GalR-like_sensor"/>
</dbReference>
<evidence type="ECO:0000256" key="1">
    <source>
        <dbReference type="ARBA" id="ARBA00023015"/>
    </source>
</evidence>
<dbReference type="PROSITE" id="PS50932">
    <property type="entry name" value="HTH_LACI_2"/>
    <property type="match status" value="1"/>
</dbReference>
<dbReference type="InterPro" id="IPR028082">
    <property type="entry name" value="Peripla_BP_I"/>
</dbReference>
<dbReference type="Pfam" id="PF00356">
    <property type="entry name" value="LacI"/>
    <property type="match status" value="1"/>
</dbReference>
<gene>
    <name evidence="5" type="primary">ccpA_4</name>
    <name evidence="5" type="ORF">CMsap09_02150</name>
</gene>
<sequence length="348" mass="36187">MAGGAPTILDVAQRAGVSKALVSAALNDRPGVSSDSRSRILRAADDLGWRPSLPARSLSTRTSYAVGLVIARDPKVIGVDPFFPGLIAGVESVLAPLRRALVLSVVEGEDAELDAYRSFARDRRVDGVLLTDLRHDDARIALVASLGLPAVTLGRPACPSDLPAVVLDDSAGVRATVAHLADLGHRRIAHVAGPSGMLHGSRRRDAFLAAATELGMSDAPVVETDFSASDGARATRALLDRPDRPTAIVYANDPMAIAGLGVAQESGLRVPDDLSITGFDGTDIAQYVYPPLTTVASDPFAWGAAAARTLLARVDAESVPSVELDPARLVVRGSTGPAPADDRAPARP</sequence>
<dbReference type="SMART" id="SM00354">
    <property type="entry name" value="HTH_LACI"/>
    <property type="match status" value="1"/>
</dbReference>
<dbReference type="InterPro" id="IPR000843">
    <property type="entry name" value="HTH_LacI"/>
</dbReference>
<organism evidence="5 6">
    <name type="scientific">Clavibacter michiganensis</name>
    <dbReference type="NCBI Taxonomy" id="28447"/>
    <lineage>
        <taxon>Bacteria</taxon>
        <taxon>Bacillati</taxon>
        <taxon>Actinomycetota</taxon>
        <taxon>Actinomycetes</taxon>
        <taxon>Micrococcales</taxon>
        <taxon>Microbacteriaceae</taxon>
        <taxon>Clavibacter</taxon>
    </lineage>
</organism>
<dbReference type="PANTHER" id="PTHR30146">
    <property type="entry name" value="LACI-RELATED TRANSCRIPTIONAL REPRESSOR"/>
    <property type="match status" value="1"/>
</dbReference>